<feature type="transmembrane region" description="Helical" evidence="1">
    <location>
        <begin position="138"/>
        <end position="160"/>
    </location>
</feature>
<keyword evidence="1" id="KW-0472">Membrane</keyword>
<evidence type="ECO:0000313" key="3">
    <source>
        <dbReference type="Proteomes" id="UP000000328"/>
    </source>
</evidence>
<keyword evidence="1" id="KW-1133">Transmembrane helix</keyword>
<accession>A0A0H3DK37</accession>
<protein>
    <recommendedName>
        <fullName evidence="4">DUF2306 domain-containing protein</fullName>
    </recommendedName>
</protein>
<reference evidence="2 3" key="1">
    <citation type="journal article" date="2010" name="Cell Res.">
        <title>Complete genome sequence of the rifamycin SV-producing Amycolatopsis mediterranei U32 revealed its genetic characteristics in phylogeny and metabolism.</title>
        <authorList>
            <person name="Zhao W."/>
            <person name="Zhong Y."/>
            <person name="Yuan H."/>
            <person name="Wang J."/>
            <person name="Zheng H."/>
            <person name="Wang Y."/>
            <person name="Cen X."/>
            <person name="Xu F."/>
            <person name="Bai J."/>
            <person name="Han X."/>
            <person name="Lu G."/>
            <person name="Zhu Y."/>
            <person name="Shao Z."/>
            <person name="Yan H."/>
            <person name="Li C."/>
            <person name="Peng N."/>
            <person name="Zhang Z."/>
            <person name="Zhang Y."/>
            <person name="Lin W."/>
            <person name="Fan Y."/>
            <person name="Qin Z."/>
            <person name="Hu Y."/>
            <person name="Zhu B."/>
            <person name="Wang S."/>
            <person name="Ding X."/>
            <person name="Zhao G.P."/>
        </authorList>
    </citation>
    <scope>NUCLEOTIDE SEQUENCE [LARGE SCALE GENOMIC DNA]</scope>
    <source>
        <strain evidence="3">U-32</strain>
    </source>
</reference>
<dbReference type="Pfam" id="PF10067">
    <property type="entry name" value="DUF2306"/>
    <property type="match status" value="1"/>
</dbReference>
<dbReference type="eggNOG" id="COG5395">
    <property type="taxonomic scope" value="Bacteria"/>
</dbReference>
<dbReference type="InterPro" id="IPR018750">
    <property type="entry name" value="DUF2306_membrane"/>
</dbReference>
<dbReference type="AlphaFoldDB" id="A0A0H3DK37"/>
<proteinExistence type="predicted"/>
<feature type="transmembrane region" description="Helical" evidence="1">
    <location>
        <begin position="172"/>
        <end position="192"/>
    </location>
</feature>
<dbReference type="RefSeq" id="WP_013230095.1">
    <property type="nucleotide sequence ID" value="NC_014318.1"/>
</dbReference>
<dbReference type="KEGG" id="amd:AMED_8368"/>
<dbReference type="HOGENOM" id="CLU_078522_1_0_11"/>
<dbReference type="Proteomes" id="UP000000328">
    <property type="component" value="Chromosome"/>
</dbReference>
<evidence type="ECO:0000256" key="1">
    <source>
        <dbReference type="SAM" id="Phobius"/>
    </source>
</evidence>
<gene>
    <name evidence="2" type="ordered locus">AMED_8368</name>
</gene>
<feature type="transmembrane region" description="Helical" evidence="1">
    <location>
        <begin position="103"/>
        <end position="126"/>
    </location>
</feature>
<feature type="transmembrane region" description="Helical" evidence="1">
    <location>
        <begin position="76"/>
        <end position="97"/>
    </location>
</feature>
<dbReference type="OrthoDB" id="4698148at2"/>
<keyword evidence="1" id="KW-0812">Transmembrane</keyword>
<evidence type="ECO:0000313" key="2">
    <source>
        <dbReference type="EMBL" id="ADJ50064.1"/>
    </source>
</evidence>
<evidence type="ECO:0008006" key="4">
    <source>
        <dbReference type="Google" id="ProtNLM"/>
    </source>
</evidence>
<dbReference type="EMBL" id="CP002000">
    <property type="protein sequence ID" value="ADJ50064.1"/>
    <property type="molecule type" value="Genomic_DNA"/>
</dbReference>
<feature type="transmembrane region" description="Helical" evidence="1">
    <location>
        <begin position="39"/>
        <end position="64"/>
    </location>
</feature>
<dbReference type="GeneID" id="92875977"/>
<organism evidence="2 3">
    <name type="scientific">Amycolatopsis mediterranei (strain U-32)</name>
    <dbReference type="NCBI Taxonomy" id="749927"/>
    <lineage>
        <taxon>Bacteria</taxon>
        <taxon>Bacillati</taxon>
        <taxon>Actinomycetota</taxon>
        <taxon>Actinomycetes</taxon>
        <taxon>Pseudonocardiales</taxon>
        <taxon>Pseudonocardiaceae</taxon>
        <taxon>Amycolatopsis</taxon>
    </lineage>
</organism>
<name>A0A0H3DK37_AMYMU</name>
<sequence length="207" mass="22912">MAPLALVVAVFLAYSVPPYLTLDPARSRVPAPPGFPAHYWFLVAHITFGTIAIVGVILQIWPWLRRKHPVVHRRVGRVYVFAGAIPAAVMAATIGAVSPFGPVVGTLDVVAALLWLGFTIAGWRAIRQRRYAEHRKWMIRSFAMTMSTLTSRALSPIAFLLVMPRVEDKSELILSAGTLSAVLSILSLLLLSQWWLDRKPKRPATAR</sequence>